<dbReference type="InterPro" id="IPR049355">
    <property type="entry name" value="Formyl_trans-like_C"/>
</dbReference>
<dbReference type="InterPro" id="IPR011034">
    <property type="entry name" value="Formyl_transferase-like_C_sf"/>
</dbReference>
<accession>A0A3B0CD74</accession>
<dbReference type="EMBL" id="RBCJ01000001">
    <property type="protein sequence ID" value="RKN82771.1"/>
    <property type="molecule type" value="Genomic_DNA"/>
</dbReference>
<evidence type="ECO:0000313" key="3">
    <source>
        <dbReference type="Proteomes" id="UP000276603"/>
    </source>
</evidence>
<evidence type="ECO:0000259" key="1">
    <source>
        <dbReference type="PROSITE" id="PS51186"/>
    </source>
</evidence>
<name>A0A3B0CD74_9FLAO</name>
<dbReference type="AlphaFoldDB" id="A0A3B0CD74"/>
<keyword evidence="3" id="KW-1185">Reference proteome</keyword>
<evidence type="ECO:0000313" key="2">
    <source>
        <dbReference type="EMBL" id="RKN82771.1"/>
    </source>
</evidence>
<dbReference type="InterPro" id="IPR016181">
    <property type="entry name" value="Acyl_CoA_acyltransferase"/>
</dbReference>
<dbReference type="RefSeq" id="WP_120709962.1">
    <property type="nucleotide sequence ID" value="NZ_RBCJ01000001.1"/>
</dbReference>
<dbReference type="CDD" id="cd08821">
    <property type="entry name" value="FMT_core_like_1"/>
    <property type="match status" value="1"/>
</dbReference>
<dbReference type="SUPFAM" id="SSF53328">
    <property type="entry name" value="Formyltransferase"/>
    <property type="match status" value="1"/>
</dbReference>
<dbReference type="GO" id="GO:0016747">
    <property type="term" value="F:acyltransferase activity, transferring groups other than amino-acyl groups"/>
    <property type="evidence" value="ECO:0007669"/>
    <property type="project" value="InterPro"/>
</dbReference>
<dbReference type="PANTHER" id="PTHR43328">
    <property type="entry name" value="ACETYLTRANSFERASE-RELATED"/>
    <property type="match status" value="1"/>
</dbReference>
<comment type="caution">
    <text evidence="2">The sequence shown here is derived from an EMBL/GenBank/DDBJ whole genome shotgun (WGS) entry which is preliminary data.</text>
</comment>
<dbReference type="SUPFAM" id="SSF55729">
    <property type="entry name" value="Acyl-CoA N-acyltransferases (Nat)"/>
    <property type="match status" value="1"/>
</dbReference>
<dbReference type="CDD" id="cd04301">
    <property type="entry name" value="NAT_SF"/>
    <property type="match status" value="1"/>
</dbReference>
<dbReference type="PROSITE" id="PS51186">
    <property type="entry name" value="GNAT"/>
    <property type="match status" value="1"/>
</dbReference>
<dbReference type="Pfam" id="PF21553">
    <property type="entry name" value="Formyl_trans_C_2"/>
    <property type="match status" value="1"/>
</dbReference>
<sequence length="382" mass="44831">MITLRDLHKNDLKLLFDWANNFTVRKNALNKQEIKWEHHQVWFKKKMNAANSHIFILEDETVSIGQIRFDRINENLFEIDYSIDENYRGKGYGSKIIQLGITKFYQHEESTAILRGLVQEDNIASSKTFLKSSFMEVGSEVINELRYIIYEYRLVAKTYVILSSQKWNAELVFSLKRKFPHYNFVEIIDRKDFLLQNLEKIKPHTVFIPHWSYIIPQEIFTKYECIVFHMTDLPYGRGGSPLQNLIVQGKKSTKISALKVVQEIDAGPIFLKKKMNLLGTAEEIFIRANTIVENMIFEIIAHGLQPKDQQGVPFFFKRRTPEMSKIDTKLDTIEALYDQIRMLDADGYPNAYLETEFFKYEFTRASLKTGEKIIADVRIIKK</sequence>
<reference evidence="2 3" key="1">
    <citation type="submission" date="2018-10" db="EMBL/GenBank/DDBJ databases">
        <title>Ulvibacterium marinum gen. nov., sp. nov., a novel marine bacterium of the family Flavobacteriaceae, isolated from a culture of the green alga Ulva prolifera.</title>
        <authorList>
            <person name="Zhang Z."/>
        </authorList>
    </citation>
    <scope>NUCLEOTIDE SEQUENCE [LARGE SCALE GENOMIC DNA]</scope>
    <source>
        <strain evidence="2 3">CCMM003</strain>
    </source>
</reference>
<dbReference type="Pfam" id="PF13302">
    <property type="entry name" value="Acetyltransf_3"/>
    <property type="match status" value="1"/>
</dbReference>
<dbReference type="Gene3D" id="3.40.50.170">
    <property type="entry name" value="Formyl transferase, N-terminal domain"/>
    <property type="match status" value="1"/>
</dbReference>
<dbReference type="Proteomes" id="UP000276603">
    <property type="component" value="Unassembled WGS sequence"/>
</dbReference>
<dbReference type="Gene3D" id="3.40.630.30">
    <property type="match status" value="1"/>
</dbReference>
<dbReference type="Pfam" id="PF00551">
    <property type="entry name" value="Formyl_trans_N"/>
    <property type="match status" value="1"/>
</dbReference>
<proteinExistence type="predicted"/>
<dbReference type="SUPFAM" id="SSF50486">
    <property type="entry name" value="FMT C-terminal domain-like"/>
    <property type="match status" value="1"/>
</dbReference>
<dbReference type="InterPro" id="IPR002376">
    <property type="entry name" value="Formyl_transf_N"/>
</dbReference>
<dbReference type="InterPro" id="IPR036477">
    <property type="entry name" value="Formyl_transf_N_sf"/>
</dbReference>
<gene>
    <name evidence="2" type="ORF">D7Z94_02715</name>
</gene>
<dbReference type="OrthoDB" id="9802815at2"/>
<dbReference type="PANTHER" id="PTHR43328:SF1">
    <property type="entry name" value="N-ACETYLTRANSFERASE DOMAIN-CONTAINING PROTEIN"/>
    <property type="match status" value="1"/>
</dbReference>
<dbReference type="Gene3D" id="3.10.25.20">
    <property type="match status" value="1"/>
</dbReference>
<dbReference type="InterPro" id="IPR000182">
    <property type="entry name" value="GNAT_dom"/>
</dbReference>
<protein>
    <submittedName>
        <fullName evidence="2">GNAT family N-acetyltransferase</fullName>
    </submittedName>
</protein>
<feature type="domain" description="N-acetyltransferase" evidence="1">
    <location>
        <begin position="2"/>
        <end position="157"/>
    </location>
</feature>
<keyword evidence="2" id="KW-0808">Transferase</keyword>
<organism evidence="2 3">
    <name type="scientific">Ulvibacterium marinum</name>
    <dbReference type="NCBI Taxonomy" id="2419782"/>
    <lineage>
        <taxon>Bacteria</taxon>
        <taxon>Pseudomonadati</taxon>
        <taxon>Bacteroidota</taxon>
        <taxon>Flavobacteriia</taxon>
        <taxon>Flavobacteriales</taxon>
        <taxon>Flavobacteriaceae</taxon>
        <taxon>Ulvibacterium</taxon>
    </lineage>
</organism>